<dbReference type="GO" id="GO:0045335">
    <property type="term" value="C:phagocytic vesicle"/>
    <property type="evidence" value="ECO:0007669"/>
    <property type="project" value="TreeGrafter"/>
</dbReference>
<dbReference type="Pfam" id="PF09458">
    <property type="entry name" value="H_lectin"/>
    <property type="match status" value="1"/>
</dbReference>
<keyword evidence="2" id="KW-0430">Lectin</keyword>
<accession>A0A2T0RR25</accession>
<evidence type="ECO:0000313" key="2">
    <source>
        <dbReference type="EMBL" id="PRY23644.1"/>
    </source>
</evidence>
<reference evidence="2 3" key="1">
    <citation type="submission" date="2018-03" db="EMBL/GenBank/DDBJ databases">
        <title>Genomic Encyclopedia of Archaeal and Bacterial Type Strains, Phase II (KMG-II): from individual species to whole genera.</title>
        <authorList>
            <person name="Goeker M."/>
        </authorList>
    </citation>
    <scope>NUCLEOTIDE SEQUENCE [LARGE SCALE GENOMIC DNA]</scope>
    <source>
        <strain evidence="2 3">DSM 29328</strain>
    </source>
</reference>
<dbReference type="GO" id="GO:0070492">
    <property type="term" value="F:oligosaccharide binding"/>
    <property type="evidence" value="ECO:0007669"/>
    <property type="project" value="TreeGrafter"/>
</dbReference>
<proteinExistence type="predicted"/>
<evidence type="ECO:0000259" key="1">
    <source>
        <dbReference type="Pfam" id="PF09458"/>
    </source>
</evidence>
<dbReference type="AlphaFoldDB" id="A0A2T0RR25"/>
<dbReference type="InterPro" id="IPR052487">
    <property type="entry name" value="Galactose-binding_lectin"/>
</dbReference>
<dbReference type="Proteomes" id="UP000239480">
    <property type="component" value="Unassembled WGS sequence"/>
</dbReference>
<sequence length="123" mass="14018">MWHDGGTMIRLRNHMVGVEQGETLVFSDFEHDGPMWTGEGTRTARRRVTFERPFRSTPAVQVGLAMWDIQGQTNQRADISTAQVTAEGFELVFRTWGDTKVGRVRANWLAIGEVAHDDDWQLD</sequence>
<comment type="caution">
    <text evidence="2">The sequence shown here is derived from an EMBL/GenBank/DDBJ whole genome shotgun (WGS) entry which is preliminary data.</text>
</comment>
<dbReference type="InterPro" id="IPR037221">
    <property type="entry name" value="H-type_lectin_dom_sf"/>
</dbReference>
<dbReference type="SUPFAM" id="SSF141086">
    <property type="entry name" value="Agglutinin HPA-like"/>
    <property type="match status" value="1"/>
</dbReference>
<protein>
    <submittedName>
        <fullName evidence="2">H-type lectin domain-containing protein</fullName>
    </submittedName>
</protein>
<evidence type="ECO:0000313" key="3">
    <source>
        <dbReference type="Proteomes" id="UP000239480"/>
    </source>
</evidence>
<feature type="domain" description="H-type lectin" evidence="1">
    <location>
        <begin position="46"/>
        <end position="111"/>
    </location>
</feature>
<dbReference type="PANTHER" id="PTHR46938">
    <property type="entry name" value="DISCOIDIN-1 SUBUNIT A-RELATED-RELATED"/>
    <property type="match status" value="1"/>
</dbReference>
<name>A0A2T0RR25_9RHOB</name>
<dbReference type="GO" id="GO:0009986">
    <property type="term" value="C:cell surface"/>
    <property type="evidence" value="ECO:0007669"/>
    <property type="project" value="TreeGrafter"/>
</dbReference>
<dbReference type="GO" id="GO:0030247">
    <property type="term" value="F:polysaccharide binding"/>
    <property type="evidence" value="ECO:0007669"/>
    <property type="project" value="TreeGrafter"/>
</dbReference>
<gene>
    <name evidence="2" type="ORF">CLV78_104135</name>
</gene>
<organism evidence="2 3">
    <name type="scientific">Aliiruegeria haliotis</name>
    <dbReference type="NCBI Taxonomy" id="1280846"/>
    <lineage>
        <taxon>Bacteria</taxon>
        <taxon>Pseudomonadati</taxon>
        <taxon>Pseudomonadota</taxon>
        <taxon>Alphaproteobacteria</taxon>
        <taxon>Rhodobacterales</taxon>
        <taxon>Roseobacteraceae</taxon>
        <taxon>Aliiruegeria</taxon>
    </lineage>
</organism>
<dbReference type="GO" id="GO:0098636">
    <property type="term" value="C:protein complex involved in cell adhesion"/>
    <property type="evidence" value="ECO:0007669"/>
    <property type="project" value="TreeGrafter"/>
</dbReference>
<dbReference type="EMBL" id="PVTD01000004">
    <property type="protein sequence ID" value="PRY23644.1"/>
    <property type="molecule type" value="Genomic_DNA"/>
</dbReference>
<dbReference type="GO" id="GO:0046871">
    <property type="term" value="F:N-acetylgalactosamine binding"/>
    <property type="evidence" value="ECO:0007669"/>
    <property type="project" value="TreeGrafter"/>
</dbReference>
<dbReference type="GO" id="GO:0098609">
    <property type="term" value="P:cell-cell adhesion"/>
    <property type="evidence" value="ECO:0007669"/>
    <property type="project" value="TreeGrafter"/>
</dbReference>
<dbReference type="Gene3D" id="2.60.40.2080">
    <property type="match status" value="1"/>
</dbReference>
<keyword evidence="3" id="KW-1185">Reference proteome</keyword>
<dbReference type="InterPro" id="IPR019019">
    <property type="entry name" value="H-type_lectin_domain"/>
</dbReference>